<organism evidence="4 5">
    <name type="scientific">Schizopora paradoxa</name>
    <dbReference type="NCBI Taxonomy" id="27342"/>
    <lineage>
        <taxon>Eukaryota</taxon>
        <taxon>Fungi</taxon>
        <taxon>Dikarya</taxon>
        <taxon>Basidiomycota</taxon>
        <taxon>Agaricomycotina</taxon>
        <taxon>Agaricomycetes</taxon>
        <taxon>Hymenochaetales</taxon>
        <taxon>Schizoporaceae</taxon>
        <taxon>Schizopora</taxon>
    </lineage>
</organism>
<evidence type="ECO:0000256" key="2">
    <source>
        <dbReference type="SAM" id="MobiDB-lite"/>
    </source>
</evidence>
<proteinExistence type="predicted"/>
<dbReference type="EMBL" id="KQ086209">
    <property type="protein sequence ID" value="KLO06415.1"/>
    <property type="molecule type" value="Genomic_DNA"/>
</dbReference>
<dbReference type="AlphaFoldDB" id="A0A0H2R3R6"/>
<keyword evidence="5" id="KW-1185">Reference proteome</keyword>
<keyword evidence="1" id="KW-0479">Metal-binding</keyword>
<evidence type="ECO:0000256" key="1">
    <source>
        <dbReference type="PROSITE-ProRule" id="PRU00042"/>
    </source>
</evidence>
<dbReference type="InParanoid" id="A0A0H2R3R6"/>
<feature type="region of interest" description="Disordered" evidence="2">
    <location>
        <begin position="1"/>
        <end position="37"/>
    </location>
</feature>
<keyword evidence="1" id="KW-0862">Zinc</keyword>
<gene>
    <name evidence="4" type="ORF">SCHPADRAFT_690780</name>
</gene>
<feature type="compositionally biased region" description="Low complexity" evidence="2">
    <location>
        <begin position="151"/>
        <end position="162"/>
    </location>
</feature>
<keyword evidence="1" id="KW-0863">Zinc-finger</keyword>
<protein>
    <recommendedName>
        <fullName evidence="3">C2H2-type domain-containing protein</fullName>
    </recommendedName>
</protein>
<feature type="region of interest" description="Disordered" evidence="2">
    <location>
        <begin position="190"/>
        <end position="220"/>
    </location>
</feature>
<evidence type="ECO:0000259" key="3">
    <source>
        <dbReference type="PROSITE" id="PS50157"/>
    </source>
</evidence>
<dbReference type="PROSITE" id="PS50157">
    <property type="entry name" value="ZINC_FINGER_C2H2_2"/>
    <property type="match status" value="1"/>
</dbReference>
<dbReference type="InterPro" id="IPR013087">
    <property type="entry name" value="Znf_C2H2_type"/>
</dbReference>
<evidence type="ECO:0000313" key="4">
    <source>
        <dbReference type="EMBL" id="KLO06415.1"/>
    </source>
</evidence>
<evidence type="ECO:0000313" key="5">
    <source>
        <dbReference type="Proteomes" id="UP000053477"/>
    </source>
</evidence>
<feature type="region of interest" description="Disordered" evidence="2">
    <location>
        <begin position="149"/>
        <end position="169"/>
    </location>
</feature>
<feature type="domain" description="C2H2-type" evidence="3">
    <location>
        <begin position="85"/>
        <end position="114"/>
    </location>
</feature>
<dbReference type="Proteomes" id="UP000053477">
    <property type="component" value="Unassembled WGS sequence"/>
</dbReference>
<dbReference type="GO" id="GO:0008270">
    <property type="term" value="F:zinc ion binding"/>
    <property type="evidence" value="ECO:0007669"/>
    <property type="project" value="UniProtKB-KW"/>
</dbReference>
<name>A0A0H2R3R6_9AGAM</name>
<sequence length="220" mass="24463">MDVSNARECNRDRVGPTSPSIPPSRCTPPSSSMSRPRCDVGMYRERESAVNTFLACGLLSSWLWSQEEEQGILSSPALAPKTVPTLCTECAQTLSRRFHLVRHPAIPSHFSRHPMSRSRPHCNRDVGAHRERTFVLVRRARRRRIPPSTFAFSSPRRATASTRARDVSSRMDVSRTASCRISRVIASATSPHLASPSELPSRCQDVSTSHKRGHAMAMSS</sequence>
<dbReference type="PROSITE" id="PS00028">
    <property type="entry name" value="ZINC_FINGER_C2H2_1"/>
    <property type="match status" value="1"/>
</dbReference>
<accession>A0A0H2R3R6</accession>
<reference evidence="4 5" key="1">
    <citation type="submission" date="2015-04" db="EMBL/GenBank/DDBJ databases">
        <title>Complete genome sequence of Schizopora paradoxa KUC8140, a cosmopolitan wood degrader in East Asia.</title>
        <authorList>
            <consortium name="DOE Joint Genome Institute"/>
            <person name="Min B."/>
            <person name="Park H."/>
            <person name="Jang Y."/>
            <person name="Kim J.-J."/>
            <person name="Kim K.H."/>
            <person name="Pangilinan J."/>
            <person name="Lipzen A."/>
            <person name="Riley R."/>
            <person name="Grigoriev I.V."/>
            <person name="Spatafora J.W."/>
            <person name="Choi I.-G."/>
        </authorList>
    </citation>
    <scope>NUCLEOTIDE SEQUENCE [LARGE SCALE GENOMIC DNA]</scope>
    <source>
        <strain evidence="4 5">KUC8140</strain>
    </source>
</reference>